<name>A0A250FPR7_9FLAO</name>
<dbReference type="PROSITE" id="PS51257">
    <property type="entry name" value="PROKAR_LIPOPROTEIN"/>
    <property type="match status" value="1"/>
</dbReference>
<evidence type="ECO:0008006" key="4">
    <source>
        <dbReference type="Google" id="ProtNLM"/>
    </source>
</evidence>
<dbReference type="KEGG" id="cgh:CGC50_08360"/>
<dbReference type="GeneID" id="84808564"/>
<evidence type="ECO:0000313" key="3">
    <source>
        <dbReference type="Proteomes" id="UP000217250"/>
    </source>
</evidence>
<protein>
    <recommendedName>
        <fullName evidence="4">Outer membrane protein beta-barrel domain-containing protein</fullName>
    </recommendedName>
</protein>
<keyword evidence="1" id="KW-0732">Signal</keyword>
<evidence type="ECO:0000256" key="1">
    <source>
        <dbReference type="SAM" id="SignalP"/>
    </source>
</evidence>
<sequence>MKKLFFIFLLIGSSCTLWSQENDGNILLPKNQKNQNPFGGFTFGGNIGASFGDNVWGVSLSPRIGYKLTDDLELAFSVNYNWQKTSYSQYNFLGLGPAVNYYFFRSAYVHASYQHYFIKQKFDRQESYRTEEDALYLGGGYMQPLGGNAYLQMGFSYNVLYKKDKSIFSSGFFPSVGVVIGL</sequence>
<evidence type="ECO:0000313" key="2">
    <source>
        <dbReference type="EMBL" id="ATA87169.1"/>
    </source>
</evidence>
<dbReference type="EMBL" id="CP022386">
    <property type="protein sequence ID" value="ATA87169.1"/>
    <property type="molecule type" value="Genomic_DNA"/>
</dbReference>
<dbReference type="SUPFAM" id="SSF56935">
    <property type="entry name" value="Porins"/>
    <property type="match status" value="1"/>
</dbReference>
<feature type="chain" id="PRO_5011992883" description="Outer membrane protein beta-barrel domain-containing protein" evidence="1">
    <location>
        <begin position="20"/>
        <end position="182"/>
    </location>
</feature>
<accession>A0A250FPR7</accession>
<reference evidence="3" key="1">
    <citation type="submission" date="2017-06" db="EMBL/GenBank/DDBJ databases">
        <title>Capnocytophaga spp. assemblies.</title>
        <authorList>
            <person name="Gulvik C.A."/>
        </authorList>
    </citation>
    <scope>NUCLEOTIDE SEQUENCE [LARGE SCALE GENOMIC DNA]</scope>
    <source>
        <strain evidence="3">H1496</strain>
    </source>
</reference>
<gene>
    <name evidence="2" type="ORF">CGC50_08360</name>
</gene>
<organism evidence="2 3">
    <name type="scientific">Capnocytophaga gingivalis</name>
    <dbReference type="NCBI Taxonomy" id="1017"/>
    <lineage>
        <taxon>Bacteria</taxon>
        <taxon>Pseudomonadati</taxon>
        <taxon>Bacteroidota</taxon>
        <taxon>Flavobacteriia</taxon>
        <taxon>Flavobacteriales</taxon>
        <taxon>Flavobacteriaceae</taxon>
        <taxon>Capnocytophaga</taxon>
    </lineage>
</organism>
<dbReference type="RefSeq" id="WP_095910456.1">
    <property type="nucleotide sequence ID" value="NZ_CP022386.1"/>
</dbReference>
<dbReference type="OrthoDB" id="1148680at2"/>
<dbReference type="AlphaFoldDB" id="A0A250FPR7"/>
<feature type="signal peptide" evidence="1">
    <location>
        <begin position="1"/>
        <end position="19"/>
    </location>
</feature>
<proteinExistence type="predicted"/>
<dbReference type="Proteomes" id="UP000217250">
    <property type="component" value="Chromosome"/>
</dbReference>